<dbReference type="Pfam" id="PF08463">
    <property type="entry name" value="EcoEI_R_C"/>
    <property type="match status" value="1"/>
</dbReference>
<dbReference type="EMBL" id="CP002280">
    <property type="protein sequence ID" value="ADP41311.1"/>
    <property type="molecule type" value="Genomic_DNA"/>
</dbReference>
<keyword evidence="4" id="KW-0347">Helicase</keyword>
<evidence type="ECO:0000313" key="4">
    <source>
        <dbReference type="EMBL" id="ADP41311.1"/>
    </source>
</evidence>
<dbReference type="GO" id="GO:0005829">
    <property type="term" value="C:cytosol"/>
    <property type="evidence" value="ECO:0007669"/>
    <property type="project" value="TreeGrafter"/>
</dbReference>
<dbReference type="PANTHER" id="PTHR47396">
    <property type="entry name" value="TYPE I RESTRICTION ENZYME ECOKI R PROTEIN"/>
    <property type="match status" value="1"/>
</dbReference>
<dbReference type="REBASE" id="28548">
    <property type="entry name" value="RdeGBORF11858P"/>
</dbReference>
<sequence>MSNFDFLKQSIPEVHPNALKTESALRIDASMVAIYARITLEQLVDYLYRARSLQNPYGKSTPTLVDRLRNPEFQNLVRHPALHDKMRLIRLAGNKAAHGNRISGDVAMQTVRDLHHLLVWAARYHSPYGSAIDPRAAFEVTKVPQLPGSAPQQKVSQKELIKLAEELEQAREAHQAQLAAKEAENKALQERLADLEAQLKTTFTETTPQDIRDYNEAETRTALIDVELELAGWDTSAENLREVSIPNIPIRKDGSLGTGKADYVLWGTDGKPLAVIEAKRASRDSHEGERQAELYAQGLYRMYGVYPVIITTNGTQHKLWDQWKDSPTGKPGYQVRSILAFPTRNDLERLHARRRAQPLNNAPISHDLVDRKYQINAVRSVGTAFDAENRRRALLVMATGAGKTRISMAIVKMLSDAGWVKNTLFLADRVSLVNQAVNAFRSHFRTEMSIVNLLTDKDTSGRVYGCTYPTIMNLIEQRKFSPGFFDLVVIDEAHRSVYSKYKQIFEYFDALLVGLTATPKDDVDHDTYELFGLNQGEPTDYYSLEQAVDDGYLVPPRGISLSTDFLSDGIHYDELSDDDKAKWDLIEWDEETHEKPNHIPSHLLNDYLFNKQTVDHVLSELMTQGYRVENGNKLGKTIIFAHNQNHANYIRQRFDALYPQYGGTFARVITHSTERAQSLIDDFSDPEKMPQIAVSVDMLDTGIDVPEVLNLVFFKPVRSYAKYWQMLGRGTRLCSDVFGPGTKKTDFKVFDCCRNLEFFRSDFKAPNGTPQKPQATRTFETTLALLVELDSHAGELSSADYESLRPALVGQLRTFINSLNTDSPFVRKHLHAVQRMQDESIWSSALNTEAQEQILSLAELGGNIGEGAPVALSFDLTIRKLQLDLLDGNIAAAKPRLERLRKIALGLSKLVDTIPDVERQKAHFDYVLSEAWGPQVSLAYLESIRQDVRGLLSLLSKSERKPFYTDFADHAHESIETEILLNTTGTVSPQEFEAKIQYRMRELLDNPAVQKARKGYALNDADMQELDAAFVASGEFTVDDILTVRQDHPNLGLYVRSMVGMDRKAVQKHLKEFIREDTTQAQLDLLKMLTDALVDDGTVEPKALYGIPYSDEYTIDYVWTSRVAQTVKNINDGLPQSVQGS</sequence>
<dbReference type="CDD" id="cd18032">
    <property type="entry name" value="DEXHc_RE_I_III_res"/>
    <property type="match status" value="1"/>
</dbReference>
<dbReference type="Pfam" id="PF04851">
    <property type="entry name" value="ResIII"/>
    <property type="match status" value="1"/>
</dbReference>
<dbReference type="Gene3D" id="3.90.1570.30">
    <property type="match status" value="1"/>
</dbReference>
<dbReference type="GO" id="GO:0009307">
    <property type="term" value="P:DNA restriction-modification system"/>
    <property type="evidence" value="ECO:0007669"/>
    <property type="project" value="UniProtKB-KW"/>
</dbReference>
<gene>
    <name evidence="4" type="ordered locus">HMPREF0733_11854</name>
</gene>
<dbReference type="eggNOG" id="COG4096">
    <property type="taxonomic scope" value="Bacteria"/>
</dbReference>
<keyword evidence="4" id="KW-0067">ATP-binding</keyword>
<dbReference type="SUPFAM" id="SSF52540">
    <property type="entry name" value="P-loop containing nucleoside triphosphate hydrolases"/>
    <property type="match status" value="1"/>
</dbReference>
<dbReference type="HOGENOM" id="CLU_009326_0_0_11"/>
<dbReference type="InterPro" id="IPR007409">
    <property type="entry name" value="Restrct_endonuc_type1_HsdR_N"/>
</dbReference>
<dbReference type="InterPro" id="IPR027417">
    <property type="entry name" value="P-loop_NTPase"/>
</dbReference>
<feature type="coiled-coil region" evidence="1">
    <location>
        <begin position="153"/>
        <end position="205"/>
    </location>
</feature>
<keyword evidence="4" id="KW-0547">Nucleotide-binding</keyword>
<name>E3H201_ROTDC</name>
<keyword evidence="4" id="KW-0378">Hydrolase</keyword>
<dbReference type="GO" id="GO:0004386">
    <property type="term" value="F:helicase activity"/>
    <property type="evidence" value="ECO:0007669"/>
    <property type="project" value="UniProtKB-KW"/>
</dbReference>
<accession>E3H201</accession>
<feature type="domain" description="Helicase ATP-binding" evidence="2">
    <location>
        <begin position="384"/>
        <end position="537"/>
    </location>
</feature>
<dbReference type="PANTHER" id="PTHR47396:SF1">
    <property type="entry name" value="ATP-DEPENDENT HELICASE IRC3-RELATED"/>
    <property type="match status" value="1"/>
</dbReference>
<dbReference type="Proteomes" id="UP000000387">
    <property type="component" value="Chromosome"/>
</dbReference>
<dbReference type="SMART" id="SM00487">
    <property type="entry name" value="DEXDc"/>
    <property type="match status" value="1"/>
</dbReference>
<dbReference type="PROSITE" id="PS51194">
    <property type="entry name" value="HELICASE_CTER"/>
    <property type="match status" value="1"/>
</dbReference>
<keyword evidence="1" id="KW-0175">Coiled coil</keyword>
<organism evidence="4 5">
    <name type="scientific">Rothia dentocariosa (strain ATCC 17931 / CDC X599 / XDIA)</name>
    <dbReference type="NCBI Taxonomy" id="762948"/>
    <lineage>
        <taxon>Bacteria</taxon>
        <taxon>Bacillati</taxon>
        <taxon>Actinomycetota</taxon>
        <taxon>Actinomycetes</taxon>
        <taxon>Micrococcales</taxon>
        <taxon>Micrococcaceae</taxon>
        <taxon>Rothia</taxon>
    </lineage>
</organism>
<dbReference type="InterPro" id="IPR013670">
    <property type="entry name" value="EcoEI_R_C_dom"/>
</dbReference>
<reference evidence="5" key="1">
    <citation type="submission" date="2010-10" db="EMBL/GenBank/DDBJ databases">
        <title>The complete genome of Rothia dentocariosa ATCC 17931.</title>
        <authorList>
            <person name="Muzny D."/>
            <person name="Qin X."/>
            <person name="Buhay C."/>
            <person name="Dugan-Rocha S."/>
            <person name="Ding Y."/>
            <person name="Chen G."/>
            <person name="Hawes A."/>
            <person name="Holder M."/>
            <person name="Jhangiani S."/>
            <person name="Johnson A."/>
            <person name="Khan Z."/>
            <person name="Li Z."/>
            <person name="Liu W."/>
            <person name="Liu X."/>
            <person name="Perez L."/>
            <person name="Shen H."/>
            <person name="Wang Q."/>
            <person name="Watt J."/>
            <person name="Xi L."/>
            <person name="Xin Y."/>
            <person name="Zhou J."/>
            <person name="Deng J."/>
            <person name="Jiang H."/>
            <person name="Liu Y."/>
            <person name="Qu J."/>
            <person name="Song X.-Z."/>
            <person name="Zhang L."/>
            <person name="Villasana D."/>
            <person name="Johnson A."/>
            <person name="Liu J."/>
            <person name="Liyanage D."/>
            <person name="Lorensuhewa L."/>
            <person name="Robinson T."/>
            <person name="Song A."/>
            <person name="Song B.-B."/>
            <person name="Dinh H."/>
            <person name="Thornton R."/>
            <person name="Coyle M."/>
            <person name="Francisco L."/>
            <person name="Jackson L."/>
            <person name="Javaid M."/>
            <person name="Korchina V."/>
            <person name="Kovar C."/>
            <person name="Mata R."/>
            <person name="Mathew T."/>
            <person name="Ngo R."/>
            <person name="Nguyen L."/>
            <person name="Nguyen N."/>
            <person name="Okwuonu G."/>
            <person name="Ongeri F."/>
            <person name="Pham C."/>
            <person name="Simmons D."/>
            <person name="Wilczek-Boney K."/>
            <person name="Hale W."/>
            <person name="Jakkamsetti A."/>
            <person name="Pham P."/>
            <person name="Ruth R."/>
            <person name="San Lucas F."/>
            <person name="Warren J."/>
            <person name="Zhang J."/>
            <person name="Zhao Z."/>
            <person name="Zhou C."/>
            <person name="Zhu D."/>
            <person name="Lee S."/>
            <person name="Bess C."/>
            <person name="Blankenburg K."/>
            <person name="Forbes L."/>
            <person name="Fu Q."/>
            <person name="Gubbala S."/>
            <person name="Hirani K."/>
            <person name="Jayaseelan J.C."/>
            <person name="Lara F."/>
            <person name="Munidasa M."/>
            <person name="Palculict T."/>
            <person name="Patil S."/>
            <person name="Pu L.-L."/>
            <person name="Saada N."/>
            <person name="Tang L."/>
            <person name="Weissenberger G."/>
            <person name="Zhu Y."/>
            <person name="Hemphill L."/>
            <person name="Shang Y."/>
            <person name="Youmans B."/>
            <person name="Ayvaz T."/>
            <person name="Ross M."/>
            <person name="Santibanez J."/>
            <person name="Aqrawi P."/>
            <person name="Gross S."/>
            <person name="Joshi V."/>
            <person name="Fowler G."/>
            <person name="Nazareth L."/>
            <person name="Reid J."/>
            <person name="Worley K."/>
            <person name="Petrosino J."/>
            <person name="Highlander S."/>
            <person name="Gibbs R."/>
        </authorList>
    </citation>
    <scope>NUCLEOTIDE SEQUENCE [LARGE SCALE GENOMIC DNA]</scope>
    <source>
        <strain evidence="5">ATCC 17931 / CDC X599 / XDIA</strain>
    </source>
</reference>
<dbReference type="InterPro" id="IPR001650">
    <property type="entry name" value="Helicase_C-like"/>
</dbReference>
<dbReference type="PROSITE" id="PS51192">
    <property type="entry name" value="HELICASE_ATP_BIND_1"/>
    <property type="match status" value="1"/>
</dbReference>
<dbReference type="GO" id="GO:0009035">
    <property type="term" value="F:type I site-specific deoxyribonuclease activity"/>
    <property type="evidence" value="ECO:0007669"/>
    <property type="project" value="UniProtKB-EC"/>
</dbReference>
<dbReference type="AlphaFoldDB" id="E3H201"/>
<dbReference type="InterPro" id="IPR014001">
    <property type="entry name" value="Helicase_ATP-bd"/>
</dbReference>
<dbReference type="GO" id="GO:0005524">
    <property type="term" value="F:ATP binding"/>
    <property type="evidence" value="ECO:0007669"/>
    <property type="project" value="UniProtKB-KW"/>
</dbReference>
<dbReference type="Gene3D" id="3.40.50.300">
    <property type="entry name" value="P-loop containing nucleotide triphosphate hydrolases"/>
    <property type="match status" value="2"/>
</dbReference>
<dbReference type="KEGG" id="rdn:HMPREF0733_11854"/>
<proteinExistence type="predicted"/>
<dbReference type="InterPro" id="IPR006935">
    <property type="entry name" value="Helicase/UvrB_N"/>
</dbReference>
<evidence type="ECO:0000259" key="3">
    <source>
        <dbReference type="PROSITE" id="PS51194"/>
    </source>
</evidence>
<dbReference type="InterPro" id="IPR050742">
    <property type="entry name" value="Helicase_Restrict-Modif_Enz"/>
</dbReference>
<dbReference type="CDD" id="cd18799">
    <property type="entry name" value="SF2_C_EcoAI-like"/>
    <property type="match status" value="1"/>
</dbReference>
<dbReference type="RefSeq" id="WP_013399004.1">
    <property type="nucleotide sequence ID" value="NC_014643.1"/>
</dbReference>
<evidence type="ECO:0000259" key="2">
    <source>
        <dbReference type="PROSITE" id="PS51192"/>
    </source>
</evidence>
<dbReference type="Pfam" id="PF04313">
    <property type="entry name" value="HSDR_N"/>
    <property type="match status" value="1"/>
</dbReference>
<feature type="domain" description="Helicase C-terminal" evidence="3">
    <location>
        <begin position="613"/>
        <end position="777"/>
    </location>
</feature>
<dbReference type="GeneID" id="29744140"/>
<protein>
    <submittedName>
        <fullName evidence="4">Helicase C-terminal domain protein</fullName>
    </submittedName>
</protein>
<dbReference type="GO" id="GO:0003677">
    <property type="term" value="F:DNA binding"/>
    <property type="evidence" value="ECO:0007669"/>
    <property type="project" value="UniProtKB-KW"/>
</dbReference>
<evidence type="ECO:0000256" key="1">
    <source>
        <dbReference type="SAM" id="Coils"/>
    </source>
</evidence>
<dbReference type="Pfam" id="PF00271">
    <property type="entry name" value="Helicase_C"/>
    <property type="match status" value="1"/>
</dbReference>
<evidence type="ECO:0000313" key="5">
    <source>
        <dbReference type="Proteomes" id="UP000000387"/>
    </source>
</evidence>